<accession>A0ABU9DJF3</accession>
<dbReference type="Proteomes" id="UP001469365">
    <property type="component" value="Unassembled WGS sequence"/>
</dbReference>
<dbReference type="RefSeq" id="WP_341415438.1">
    <property type="nucleotide sequence ID" value="NZ_JBBPCC010000005.1"/>
</dbReference>
<comment type="caution">
    <text evidence="1">The sequence shown here is derived from an EMBL/GenBank/DDBJ whole genome shotgun (WGS) entry which is preliminary data.</text>
</comment>
<name>A0ABU9DJF3_9BACL</name>
<gene>
    <name evidence="1" type="ORF">WMW72_10695</name>
</gene>
<sequence length="65" mass="7418">MGLEREIAHNFSGLDAEVRIKLLIDYIRVLREGRGPESGKLFDGNGDINHAMNTAYKLLEQEFKK</sequence>
<dbReference type="EMBL" id="JBBPCC010000005">
    <property type="protein sequence ID" value="MEK8128371.1"/>
    <property type="molecule type" value="Genomic_DNA"/>
</dbReference>
<proteinExistence type="predicted"/>
<organism evidence="1 2">
    <name type="scientific">Paenibacillus filicis</name>
    <dbReference type="NCBI Taxonomy" id="669464"/>
    <lineage>
        <taxon>Bacteria</taxon>
        <taxon>Bacillati</taxon>
        <taxon>Bacillota</taxon>
        <taxon>Bacilli</taxon>
        <taxon>Bacillales</taxon>
        <taxon>Paenibacillaceae</taxon>
        <taxon>Paenibacillus</taxon>
    </lineage>
</organism>
<reference evidence="1 2" key="1">
    <citation type="submission" date="2024-04" db="EMBL/GenBank/DDBJ databases">
        <title>draft genome sequnece of Paenibacillus filicis.</title>
        <authorList>
            <person name="Kim D.-U."/>
        </authorList>
    </citation>
    <scope>NUCLEOTIDE SEQUENCE [LARGE SCALE GENOMIC DNA]</scope>
    <source>
        <strain evidence="1 2">KACC14197</strain>
    </source>
</reference>
<keyword evidence="2" id="KW-1185">Reference proteome</keyword>
<protein>
    <submittedName>
        <fullName evidence="1">Uncharacterized protein</fullName>
    </submittedName>
</protein>
<evidence type="ECO:0000313" key="2">
    <source>
        <dbReference type="Proteomes" id="UP001469365"/>
    </source>
</evidence>
<evidence type="ECO:0000313" key="1">
    <source>
        <dbReference type="EMBL" id="MEK8128371.1"/>
    </source>
</evidence>